<sequence>MQSVGDLNKHKLGATFCSNTFGHFIIFKEFENLLSPNSKVLWTSSTSADKEKFNRDDYQAIHTRYSYESSKRLVDLIALGNSVKYNQSTPVYTTSPGCVASNILQGLIPLWLHIFVLLVMRVFFGIKEINLEKSNSCSALMYLINSDKINNQELKYLSGSSRLGKGFVYLEHIEEKERDEAVKTLNLMEELYFEQKKHLNQ</sequence>
<comment type="caution">
    <text evidence="2">The sequence shown here is derived from an EMBL/GenBank/DDBJ whole genome shotgun (WGS) entry which is preliminary data.</text>
</comment>
<dbReference type="GO" id="GO:0000253">
    <property type="term" value="F:3-beta-hydroxysteroid 3-dehydrogenase (NADP+) activity"/>
    <property type="evidence" value="ECO:0007669"/>
    <property type="project" value="TreeGrafter"/>
</dbReference>
<evidence type="ECO:0000313" key="3">
    <source>
        <dbReference type="Proteomes" id="UP001211065"/>
    </source>
</evidence>
<dbReference type="Gene3D" id="3.40.50.720">
    <property type="entry name" value="NAD(P)-binding Rossmann-like Domain"/>
    <property type="match status" value="1"/>
</dbReference>
<reference evidence="2" key="1">
    <citation type="submission" date="2020-05" db="EMBL/GenBank/DDBJ databases">
        <title>Phylogenomic resolution of chytrid fungi.</title>
        <authorList>
            <person name="Stajich J.E."/>
            <person name="Amses K."/>
            <person name="Simmons R."/>
            <person name="Seto K."/>
            <person name="Myers J."/>
            <person name="Bonds A."/>
            <person name="Quandt C.A."/>
            <person name="Barry K."/>
            <person name="Liu P."/>
            <person name="Grigoriev I."/>
            <person name="Longcore J.E."/>
            <person name="James T.Y."/>
        </authorList>
    </citation>
    <scope>NUCLEOTIDE SEQUENCE</scope>
    <source>
        <strain evidence="2">JEL0476</strain>
    </source>
</reference>
<protein>
    <recommendedName>
        <fullName evidence="4">3-keto-steroid reductase</fullName>
    </recommendedName>
</protein>
<dbReference type="PANTHER" id="PTHR44442:SF1">
    <property type="entry name" value="3-KETO-STEROID REDUCTASE_17-BETA-HYDROXYSTEROID DEHYDROGENASE 7"/>
    <property type="match status" value="1"/>
</dbReference>
<dbReference type="AlphaFoldDB" id="A0AAD5TUT2"/>
<gene>
    <name evidence="2" type="ORF">HK099_003080</name>
</gene>
<dbReference type="SUPFAM" id="SSF51735">
    <property type="entry name" value="NAD(P)-binding Rossmann-fold domains"/>
    <property type="match status" value="1"/>
</dbReference>
<dbReference type="EMBL" id="JADGJW010002072">
    <property type="protein sequence ID" value="KAJ3199623.1"/>
    <property type="molecule type" value="Genomic_DNA"/>
</dbReference>
<dbReference type="PANTHER" id="PTHR44442">
    <property type="entry name" value="3-KETO-STEROID REDUCTASE"/>
    <property type="match status" value="1"/>
</dbReference>
<dbReference type="GO" id="GO:0016125">
    <property type="term" value="P:sterol metabolic process"/>
    <property type="evidence" value="ECO:0007669"/>
    <property type="project" value="TreeGrafter"/>
</dbReference>
<name>A0AAD5TUT2_9FUNG</name>
<dbReference type="Proteomes" id="UP001211065">
    <property type="component" value="Unassembled WGS sequence"/>
</dbReference>
<organism evidence="2 3">
    <name type="scientific">Clydaea vesicula</name>
    <dbReference type="NCBI Taxonomy" id="447962"/>
    <lineage>
        <taxon>Eukaryota</taxon>
        <taxon>Fungi</taxon>
        <taxon>Fungi incertae sedis</taxon>
        <taxon>Chytridiomycota</taxon>
        <taxon>Chytridiomycota incertae sedis</taxon>
        <taxon>Chytridiomycetes</taxon>
        <taxon>Lobulomycetales</taxon>
        <taxon>Lobulomycetaceae</taxon>
        <taxon>Clydaea</taxon>
    </lineage>
</organism>
<dbReference type="InterPro" id="IPR052834">
    <property type="entry name" value="3KSR/17beta-HSD"/>
</dbReference>
<evidence type="ECO:0000313" key="2">
    <source>
        <dbReference type="EMBL" id="KAJ3199623.1"/>
    </source>
</evidence>
<dbReference type="InterPro" id="IPR036291">
    <property type="entry name" value="NAD(P)-bd_dom_sf"/>
</dbReference>
<keyword evidence="1" id="KW-1133">Transmembrane helix</keyword>
<keyword evidence="1" id="KW-0812">Transmembrane</keyword>
<proteinExistence type="predicted"/>
<evidence type="ECO:0000256" key="1">
    <source>
        <dbReference type="SAM" id="Phobius"/>
    </source>
</evidence>
<evidence type="ECO:0008006" key="4">
    <source>
        <dbReference type="Google" id="ProtNLM"/>
    </source>
</evidence>
<accession>A0AAD5TUT2</accession>
<keyword evidence="1" id="KW-0472">Membrane</keyword>
<feature type="transmembrane region" description="Helical" evidence="1">
    <location>
        <begin position="103"/>
        <end position="124"/>
    </location>
</feature>
<keyword evidence="3" id="KW-1185">Reference proteome</keyword>
<dbReference type="GO" id="GO:0005789">
    <property type="term" value="C:endoplasmic reticulum membrane"/>
    <property type="evidence" value="ECO:0007669"/>
    <property type="project" value="TreeGrafter"/>
</dbReference>